<keyword evidence="8" id="KW-0812">Transmembrane</keyword>
<organism evidence="11">
    <name type="scientific">Gibberella zeae</name>
    <name type="common">Wheat head blight fungus</name>
    <name type="synonym">Fusarium graminearum</name>
    <dbReference type="NCBI Taxonomy" id="5518"/>
    <lineage>
        <taxon>Eukaryota</taxon>
        <taxon>Fungi</taxon>
        <taxon>Dikarya</taxon>
        <taxon>Ascomycota</taxon>
        <taxon>Pezizomycotina</taxon>
        <taxon>Sordariomycetes</taxon>
        <taxon>Hypocreomycetidae</taxon>
        <taxon>Hypocreales</taxon>
        <taxon>Nectriaceae</taxon>
        <taxon>Fusarium</taxon>
    </lineage>
</organism>
<reference evidence="10" key="2">
    <citation type="submission" date="2021-03" db="EMBL/GenBank/DDBJ databases">
        <authorList>
            <person name="Alouane T."/>
            <person name="Langin T."/>
            <person name="Bonhomme L."/>
        </authorList>
    </citation>
    <scope>NUCLEOTIDE SEQUENCE</scope>
    <source>
        <strain evidence="10">MDC_Fg202</strain>
    </source>
</reference>
<dbReference type="GO" id="GO:0033597">
    <property type="term" value="C:mitotic checkpoint complex"/>
    <property type="evidence" value="ECO:0007669"/>
    <property type="project" value="UniProtKB-ARBA"/>
</dbReference>
<dbReference type="PROSITE" id="PS50815">
    <property type="entry name" value="HORMA"/>
    <property type="match status" value="1"/>
</dbReference>
<evidence type="ECO:0000256" key="5">
    <source>
        <dbReference type="ARBA" id="ARBA00023242"/>
    </source>
</evidence>
<feature type="compositionally biased region" description="Basic and acidic residues" evidence="7">
    <location>
        <begin position="375"/>
        <end position="387"/>
    </location>
</feature>
<evidence type="ECO:0000313" key="11">
    <source>
        <dbReference type="EMBL" id="VIO62554.1"/>
    </source>
</evidence>
<evidence type="ECO:0000256" key="4">
    <source>
        <dbReference type="ARBA" id="ARBA00022776"/>
    </source>
</evidence>
<dbReference type="AlphaFoldDB" id="A0A4E9EK98"/>
<dbReference type="EMBL" id="CAAKMV010000163">
    <property type="protein sequence ID" value="VIO62554.1"/>
    <property type="molecule type" value="Genomic_DNA"/>
</dbReference>
<dbReference type="FunFam" id="3.30.900.10:FF:000002">
    <property type="entry name" value="Mitotic spindle assembly checkpoint protein MAD2A"/>
    <property type="match status" value="1"/>
</dbReference>
<keyword evidence="8" id="KW-0472">Membrane</keyword>
<dbReference type="PANTHER" id="PTHR11842">
    <property type="entry name" value="MITOTIC SPINDLE ASSEMBLY CHECKPOINT PROTEIN MAD2"/>
    <property type="match status" value="1"/>
</dbReference>
<protein>
    <recommendedName>
        <fullName evidence="9">HORMA domain-containing protein</fullName>
    </recommendedName>
</protein>
<dbReference type="SUPFAM" id="SSF56019">
    <property type="entry name" value="The spindle assembly checkpoint protein mad2"/>
    <property type="match status" value="1"/>
</dbReference>
<feature type="region of interest" description="Disordered" evidence="7">
    <location>
        <begin position="495"/>
        <end position="521"/>
    </location>
</feature>
<feature type="domain" description="HORMA" evidence="9">
    <location>
        <begin position="396"/>
        <end position="598"/>
    </location>
</feature>
<comment type="similarity">
    <text evidence="2">Belongs to the MAD2 family.</text>
</comment>
<dbReference type="Gene3D" id="3.30.900.10">
    <property type="entry name" value="HORMA domain"/>
    <property type="match status" value="1"/>
</dbReference>
<dbReference type="InterPro" id="IPR036570">
    <property type="entry name" value="HORMA_dom_sf"/>
</dbReference>
<feature type="compositionally biased region" description="Low complexity" evidence="7">
    <location>
        <begin position="267"/>
        <end position="279"/>
    </location>
</feature>
<evidence type="ECO:0000256" key="6">
    <source>
        <dbReference type="ARBA" id="ARBA00023306"/>
    </source>
</evidence>
<dbReference type="Proteomes" id="UP000746612">
    <property type="component" value="Unassembled WGS sequence"/>
</dbReference>
<evidence type="ECO:0000256" key="3">
    <source>
        <dbReference type="ARBA" id="ARBA00022618"/>
    </source>
</evidence>
<feature type="transmembrane region" description="Helical" evidence="8">
    <location>
        <begin position="96"/>
        <end position="117"/>
    </location>
</feature>
<keyword evidence="8" id="KW-1133">Transmembrane helix</keyword>
<dbReference type="GO" id="GO:0005737">
    <property type="term" value="C:cytoplasm"/>
    <property type="evidence" value="ECO:0007669"/>
    <property type="project" value="TreeGrafter"/>
</dbReference>
<keyword evidence="4" id="KW-0498">Mitosis</keyword>
<keyword evidence="3" id="KW-0132">Cell division</keyword>
<feature type="region of interest" description="Disordered" evidence="7">
    <location>
        <begin position="365"/>
        <end position="389"/>
    </location>
</feature>
<sequence length="604" mass="68327">MASMSWIHNFHKFYRYLLMDMASQGLCSPPGRPDIYGVGVRAAFYTQWLGTLIMEYISESDLSDLRFIGLSSSAAASISLVIGIAHNALTPLDIYFLLLFGIGFFLFLMPLCIWRVITRCQPHLDPFLLTNEVHGTFYYLVALTILMATLSMGTWYYTVFLPHLSRGCRDVVFMLGQVNLESKEARIVWRLRKLRLSSGLIIFTLLIVAIELPILWNHIQGVYDFATITQLLPFVFSIGIFLRSWALYASSANIRDGDARTRPRPSTPSSSSSSSPSSSNGEMVNVVRIYRARSPRSYYPYGYYPYGYNPYGYAQYQDGNPYDDNDDYYHDNYYYNNDENSSEESQEPRWPPGLSIAITWNTPFSTVPTGTHKMSSKETSKSKDKEKSKVHKLSLKGSARLVAEFFQYSIHSILFQRGVYPAEDFTVVKKYGLNMLVSADDQVKAYIKKIMSQLDKWMVGGKISKLVIVITDKDTGEHVERWQFDVQIFQPVKKSKSSKSAPKDQENPAAGSAAPTAPEKTEPEIQAEIAAIFRQITASVTFLPQLNGDCTFNVLVYADADSEVPVEWGDSDAKEIENGEKVQLRGFSTANHRVDTLVSYRFSD</sequence>
<dbReference type="GO" id="GO:0000776">
    <property type="term" value="C:kinetochore"/>
    <property type="evidence" value="ECO:0007669"/>
    <property type="project" value="TreeGrafter"/>
</dbReference>
<dbReference type="GO" id="GO:0051301">
    <property type="term" value="P:cell division"/>
    <property type="evidence" value="ECO:0007669"/>
    <property type="project" value="UniProtKB-KW"/>
</dbReference>
<feature type="transmembrane region" description="Helical" evidence="8">
    <location>
        <begin position="196"/>
        <end position="216"/>
    </location>
</feature>
<accession>A0A4E9EK98</accession>
<dbReference type="Pfam" id="PF02301">
    <property type="entry name" value="HORMA"/>
    <property type="match status" value="1"/>
</dbReference>
<feature type="region of interest" description="Disordered" evidence="7">
    <location>
        <begin position="327"/>
        <end position="350"/>
    </location>
</feature>
<keyword evidence="5" id="KW-0539">Nucleus</keyword>
<dbReference type="InterPro" id="IPR003511">
    <property type="entry name" value="HORMA_dom"/>
</dbReference>
<reference evidence="11" key="1">
    <citation type="submission" date="2019-04" db="EMBL/GenBank/DDBJ databases">
        <authorList>
            <person name="Melise S."/>
            <person name="Noan J."/>
            <person name="Okalmin O."/>
        </authorList>
    </citation>
    <scope>NUCLEOTIDE SEQUENCE</scope>
    <source>
        <strain evidence="11">FN9</strain>
    </source>
</reference>
<feature type="transmembrane region" description="Helical" evidence="8">
    <location>
        <begin position="67"/>
        <end position="89"/>
    </location>
</feature>
<evidence type="ECO:0000259" key="9">
    <source>
        <dbReference type="PROSITE" id="PS50815"/>
    </source>
</evidence>
<proteinExistence type="inferred from homology"/>
<dbReference type="EMBL" id="CAJPIJ010000091">
    <property type="protein sequence ID" value="CAG1972757.1"/>
    <property type="molecule type" value="Genomic_DNA"/>
</dbReference>
<dbReference type="PANTHER" id="PTHR11842:SF11">
    <property type="entry name" value="MITOTIC SPINDLE ASSEMBLY CHECKPOINT PROTEIN MAD2A"/>
    <property type="match status" value="1"/>
</dbReference>
<evidence type="ECO:0000256" key="7">
    <source>
        <dbReference type="SAM" id="MobiDB-lite"/>
    </source>
</evidence>
<evidence type="ECO:0000256" key="2">
    <source>
        <dbReference type="ARBA" id="ARBA00010348"/>
    </source>
</evidence>
<dbReference type="GO" id="GO:0005654">
    <property type="term" value="C:nucleoplasm"/>
    <property type="evidence" value="ECO:0007669"/>
    <property type="project" value="TreeGrafter"/>
</dbReference>
<keyword evidence="6" id="KW-0131">Cell cycle</keyword>
<evidence type="ECO:0000313" key="10">
    <source>
        <dbReference type="EMBL" id="CAG1972757.1"/>
    </source>
</evidence>
<dbReference type="InterPro" id="IPR045091">
    <property type="entry name" value="Mad2-like"/>
</dbReference>
<feature type="transmembrane region" description="Helical" evidence="8">
    <location>
        <begin position="222"/>
        <end position="242"/>
    </location>
</feature>
<dbReference type="GO" id="GO:0007094">
    <property type="term" value="P:mitotic spindle assembly checkpoint signaling"/>
    <property type="evidence" value="ECO:0007669"/>
    <property type="project" value="TreeGrafter"/>
</dbReference>
<evidence type="ECO:0000256" key="8">
    <source>
        <dbReference type="SAM" id="Phobius"/>
    </source>
</evidence>
<comment type="subcellular location">
    <subcellularLocation>
        <location evidence="1">Nucleus</location>
    </subcellularLocation>
</comment>
<feature type="transmembrane region" description="Helical" evidence="8">
    <location>
        <begin position="137"/>
        <end position="159"/>
    </location>
</feature>
<feature type="region of interest" description="Disordered" evidence="7">
    <location>
        <begin position="256"/>
        <end position="281"/>
    </location>
</feature>
<gene>
    <name evidence="11" type="ORF">FUG_LOCUS477493</name>
    <name evidence="10" type="ORF">MDCFG202_LOCUS108353</name>
</gene>
<evidence type="ECO:0000256" key="1">
    <source>
        <dbReference type="ARBA" id="ARBA00004123"/>
    </source>
</evidence>
<name>A0A4E9EK98_GIBZA</name>